<feature type="domain" description="Protein kinase" evidence="14">
    <location>
        <begin position="99"/>
        <end position="365"/>
    </location>
</feature>
<feature type="transmembrane region" description="Helical" evidence="13">
    <location>
        <begin position="1157"/>
        <end position="1176"/>
    </location>
</feature>
<evidence type="ECO:0000256" key="10">
    <source>
        <dbReference type="ARBA" id="ARBA00049729"/>
    </source>
</evidence>
<keyword evidence="3" id="KW-0645">Protease</keyword>
<dbReference type="PROSITE" id="PS50011">
    <property type="entry name" value="PROTEIN_KINASE_DOM"/>
    <property type="match status" value="1"/>
</dbReference>
<evidence type="ECO:0000313" key="15">
    <source>
        <dbReference type="EMBL" id="KAJ3572907.1"/>
    </source>
</evidence>
<dbReference type="Gene3D" id="1.25.10.10">
    <property type="entry name" value="Leucine-rich Repeat Variant"/>
    <property type="match status" value="2"/>
</dbReference>
<evidence type="ECO:0000256" key="2">
    <source>
        <dbReference type="ARBA" id="ARBA00006897"/>
    </source>
</evidence>
<dbReference type="GO" id="GO:0004222">
    <property type="term" value="F:metalloendopeptidase activity"/>
    <property type="evidence" value="ECO:0007669"/>
    <property type="project" value="InterPro"/>
</dbReference>
<evidence type="ECO:0000256" key="3">
    <source>
        <dbReference type="ARBA" id="ARBA00022670"/>
    </source>
</evidence>
<dbReference type="InterPro" id="IPR000719">
    <property type="entry name" value="Prot_kinase_dom"/>
</dbReference>
<comment type="similarity">
    <text evidence="2">Belongs to the peptidase U48 family.</text>
</comment>
<dbReference type="PROSITE" id="PS00108">
    <property type="entry name" value="PROTEIN_KINASE_ST"/>
    <property type="match status" value="1"/>
</dbReference>
<evidence type="ECO:0000256" key="12">
    <source>
        <dbReference type="SAM" id="MobiDB-lite"/>
    </source>
</evidence>
<dbReference type="GO" id="GO:0005524">
    <property type="term" value="F:ATP binding"/>
    <property type="evidence" value="ECO:0007669"/>
    <property type="project" value="InterPro"/>
</dbReference>
<evidence type="ECO:0000256" key="11">
    <source>
        <dbReference type="PROSITE-ProRule" id="PRU00259"/>
    </source>
</evidence>
<dbReference type="SMART" id="SM00220">
    <property type="entry name" value="S_TKc"/>
    <property type="match status" value="1"/>
</dbReference>
<keyword evidence="16" id="KW-1185">Reference proteome</keyword>
<dbReference type="EC" id="3.4.26.1" evidence="10"/>
<evidence type="ECO:0000256" key="8">
    <source>
        <dbReference type="ARBA" id="ARBA00023136"/>
    </source>
</evidence>
<sequence length="1197" mass="133283">MGDAYSSTGASHGDDYALCRSTLLELCAAPELSLDDWVAQLTQEPDKAQGFVDFLSKVLEDKNALSLSLTKRVQKTLLSITRAAQVFPTCYELKGVQCDLRGSPSNAGGFGAIYRGRYRGSSVCVKAVQQYERDSNVNIKLRTQATEFTIWAQLSHKNVVPFYGFYLPENYTVFPRICIVSPWVDNGNLKEYIQSFPDKPRMLLLSDVASGLKYLHESGIVHADIKANNILVATTGRAMITDFGISRIILTSIKSSTLVSTGTINWTAPELLINDGLNPTFKSDIWSFACLCFEVVTDEEPFEQFTPKIRLISAFLASNTLNPLDQASGNSRQKVFGAGMQHLLESCWNHDPTRRPSTEVTSSFFDDLHLPDRRPHIDDGDMISLEVKEARSNVKVNYEDIHRVLRRLNDSTSVQERLSWPQSQLGLAQEERDAATSLLRYYENKSTSNLFSGEYLSAFTVFASSKNTSLHRTAAMLLQDFISVNIKMSPIDRTVLDPVLTLFRSHDSVARTLSKNALELLLQTSQDWPLTIEFKGLEPLISSLSSPNLETQRSAIHYVAEMLSQEHNIPGAISAGVLVPLVKLVVSVDNDVQEDAIRAIISITSKNEQSRAAMVDAGSTTDLVNILDIHNTPIKTRNNCLQVLHNILLNERYRRRMLLSEPRLNQCLLSHIKFRDIGVQEKALTVLEELSNDGKFASIIQAGAFERLVPLMSSKSNNVQIKAIKCISILVSYAYDDDAKSLIAKSGILTPLTLLAQANNTQIQEAATGAFTDLTNKIALSRAGNDSACEVAIQVLVDLMRKANSFLIQIYCLQSLDNIAKNAPQLAPSTAHLLSFGFSVLYVGSIYVSSRARLSFDPNPTPRSTPVSNGHTSTELFEGSATASASSRGTATTMTTTTTTGPREKLRNERWRDDPDVIKARLVAVCMATTACCAIVYFILSNLSHPISSTSVELLWDLLLRLGFVSSNIGGIPSDENPSLLRSSWNVLRPHLITPLLFLGPLYATYLSNVLPGQKYWSWEMNVRRELFSWQGIRNVIAAPPTEELVFRGCTLSVLHLAGASRSQMIFLSPLSFGLAHVHHAWDVFNRYGRTSQAALRALTVTLFQLTYTTLFGCYTSYLFLRTSSIYPPISAHMFCNFMGFPRIGYEMQMFPRKKNWILTTYILGIIGFTFFLSSWTHTTDSFYWVNYVAGRTQNVY</sequence>
<evidence type="ECO:0000256" key="13">
    <source>
        <dbReference type="SAM" id="Phobius"/>
    </source>
</evidence>
<dbReference type="SUPFAM" id="SSF48371">
    <property type="entry name" value="ARM repeat"/>
    <property type="match status" value="1"/>
</dbReference>
<dbReference type="InterPro" id="IPR008271">
    <property type="entry name" value="Ser/Thr_kinase_AS"/>
</dbReference>
<dbReference type="GO" id="GO:0071586">
    <property type="term" value="P:CAAX-box protein processing"/>
    <property type="evidence" value="ECO:0007669"/>
    <property type="project" value="InterPro"/>
</dbReference>
<dbReference type="InterPro" id="IPR039731">
    <property type="entry name" value="Rce1"/>
</dbReference>
<dbReference type="PANTHER" id="PTHR13046:SF0">
    <property type="entry name" value="CAAX PRENYL PROTEASE 2"/>
    <property type="match status" value="1"/>
</dbReference>
<dbReference type="InterPro" id="IPR000225">
    <property type="entry name" value="Armadillo"/>
</dbReference>
<dbReference type="PANTHER" id="PTHR13046">
    <property type="entry name" value="PROTEASE U48 CAAX PRENYL PROTEASE RCE1"/>
    <property type="match status" value="1"/>
</dbReference>
<evidence type="ECO:0000256" key="6">
    <source>
        <dbReference type="ARBA" id="ARBA00022824"/>
    </source>
</evidence>
<organism evidence="15 16">
    <name type="scientific">Leucocoprinus birnbaumii</name>
    <dbReference type="NCBI Taxonomy" id="56174"/>
    <lineage>
        <taxon>Eukaryota</taxon>
        <taxon>Fungi</taxon>
        <taxon>Dikarya</taxon>
        <taxon>Basidiomycota</taxon>
        <taxon>Agaricomycotina</taxon>
        <taxon>Agaricomycetes</taxon>
        <taxon>Agaricomycetidae</taxon>
        <taxon>Agaricales</taxon>
        <taxon>Agaricineae</taxon>
        <taxon>Agaricaceae</taxon>
        <taxon>Leucocoprinus</taxon>
    </lineage>
</organism>
<comment type="catalytic activity">
    <reaction evidence="9">
        <text>Hydrolyzes the peptide bond -P2-(S-farnesyl or geranylgeranyl)C-P1'-P2'-P3'-COOH where P1' and P2' are amino acids with aliphatic sidechains and P3' is any C-terminal residue.</text>
        <dbReference type="EC" id="3.4.26.1"/>
    </reaction>
</comment>
<evidence type="ECO:0000256" key="9">
    <source>
        <dbReference type="ARBA" id="ARBA00047280"/>
    </source>
</evidence>
<accession>A0AAD5W411</accession>
<dbReference type="Gene3D" id="1.10.510.10">
    <property type="entry name" value="Transferase(Phosphotransferase) domain 1"/>
    <property type="match status" value="1"/>
</dbReference>
<keyword evidence="6" id="KW-0256">Endoplasmic reticulum</keyword>
<feature type="compositionally biased region" description="Low complexity" evidence="12">
    <location>
        <begin position="879"/>
        <end position="901"/>
    </location>
</feature>
<dbReference type="PROSITE" id="PS50176">
    <property type="entry name" value="ARM_REPEAT"/>
    <property type="match status" value="1"/>
</dbReference>
<dbReference type="GO" id="GO:0004672">
    <property type="term" value="F:protein kinase activity"/>
    <property type="evidence" value="ECO:0007669"/>
    <property type="project" value="InterPro"/>
</dbReference>
<dbReference type="SUPFAM" id="SSF56112">
    <property type="entry name" value="Protein kinase-like (PK-like)"/>
    <property type="match status" value="1"/>
</dbReference>
<name>A0AAD5W411_9AGAR</name>
<dbReference type="Pfam" id="PF02517">
    <property type="entry name" value="Rce1-like"/>
    <property type="match status" value="1"/>
</dbReference>
<dbReference type="Pfam" id="PF00069">
    <property type="entry name" value="Pkinase"/>
    <property type="match status" value="1"/>
</dbReference>
<proteinExistence type="inferred from homology"/>
<keyword evidence="8 13" id="KW-0472">Membrane</keyword>
<dbReference type="InterPro" id="IPR016024">
    <property type="entry name" value="ARM-type_fold"/>
</dbReference>
<dbReference type="InterPro" id="IPR003675">
    <property type="entry name" value="Rce1/LyrA-like_dom"/>
</dbReference>
<dbReference type="AlphaFoldDB" id="A0AAD5W411"/>
<dbReference type="Proteomes" id="UP001213000">
    <property type="component" value="Unassembled WGS sequence"/>
</dbReference>
<evidence type="ECO:0000313" key="16">
    <source>
        <dbReference type="Proteomes" id="UP001213000"/>
    </source>
</evidence>
<dbReference type="EMBL" id="JANIEX010000123">
    <property type="protein sequence ID" value="KAJ3572907.1"/>
    <property type="molecule type" value="Genomic_DNA"/>
</dbReference>
<comment type="caution">
    <text evidence="15">The sequence shown here is derived from an EMBL/GenBank/DDBJ whole genome shotgun (WGS) entry which is preliminary data.</text>
</comment>
<dbReference type="GO" id="GO:0005789">
    <property type="term" value="C:endoplasmic reticulum membrane"/>
    <property type="evidence" value="ECO:0007669"/>
    <property type="project" value="UniProtKB-SubCell"/>
</dbReference>
<feature type="transmembrane region" description="Helical" evidence="13">
    <location>
        <begin position="1095"/>
        <end position="1120"/>
    </location>
</feature>
<keyword evidence="4 13" id="KW-0812">Transmembrane</keyword>
<keyword evidence="7 13" id="KW-1133">Transmembrane helix</keyword>
<comment type="subcellular location">
    <subcellularLocation>
        <location evidence="1">Endoplasmic reticulum membrane</location>
        <topology evidence="1">Multi-pass membrane protein</topology>
    </subcellularLocation>
</comment>
<reference evidence="15" key="1">
    <citation type="submission" date="2022-07" db="EMBL/GenBank/DDBJ databases">
        <title>Genome Sequence of Leucocoprinus birnbaumii.</title>
        <authorList>
            <person name="Buettner E."/>
        </authorList>
    </citation>
    <scope>NUCLEOTIDE SEQUENCE</scope>
    <source>
        <strain evidence="15">VT141</strain>
    </source>
</reference>
<feature type="region of interest" description="Disordered" evidence="12">
    <location>
        <begin position="878"/>
        <end position="910"/>
    </location>
</feature>
<dbReference type="InterPro" id="IPR011009">
    <property type="entry name" value="Kinase-like_dom_sf"/>
</dbReference>
<keyword evidence="5" id="KW-0378">Hydrolase</keyword>
<evidence type="ECO:0000256" key="7">
    <source>
        <dbReference type="ARBA" id="ARBA00022989"/>
    </source>
</evidence>
<feature type="repeat" description="ARM" evidence="11">
    <location>
        <begin position="576"/>
        <end position="618"/>
    </location>
</feature>
<gene>
    <name evidence="15" type="ORF">NP233_g2778</name>
</gene>
<evidence type="ECO:0000259" key="14">
    <source>
        <dbReference type="PROSITE" id="PS50011"/>
    </source>
</evidence>
<dbReference type="SMART" id="SM00185">
    <property type="entry name" value="ARM"/>
    <property type="match status" value="5"/>
</dbReference>
<protein>
    <recommendedName>
        <fullName evidence="10">intramembrane prenyl-peptidase Rce1</fullName>
        <ecNumber evidence="10">3.4.26.1</ecNumber>
    </recommendedName>
</protein>
<evidence type="ECO:0000256" key="1">
    <source>
        <dbReference type="ARBA" id="ARBA00004477"/>
    </source>
</evidence>
<evidence type="ECO:0000256" key="5">
    <source>
        <dbReference type="ARBA" id="ARBA00022801"/>
    </source>
</evidence>
<evidence type="ECO:0000256" key="4">
    <source>
        <dbReference type="ARBA" id="ARBA00022692"/>
    </source>
</evidence>
<dbReference type="InterPro" id="IPR011989">
    <property type="entry name" value="ARM-like"/>
</dbReference>